<evidence type="ECO:0000256" key="3">
    <source>
        <dbReference type="ARBA" id="ARBA00007222"/>
    </source>
</evidence>
<evidence type="ECO:0000256" key="5">
    <source>
        <dbReference type="ARBA" id="ARBA00022679"/>
    </source>
</evidence>
<feature type="region of interest" description="Disordered" evidence="11">
    <location>
        <begin position="1"/>
        <end position="78"/>
    </location>
</feature>
<evidence type="ECO:0000256" key="6">
    <source>
        <dbReference type="ARBA" id="ARBA00022692"/>
    </source>
</evidence>
<proteinExistence type="inferred from homology"/>
<gene>
    <name evidence="14" type="ordered locus">Celgi_0573</name>
</gene>
<feature type="transmembrane region" description="Helical" evidence="10">
    <location>
        <begin position="222"/>
        <end position="243"/>
    </location>
</feature>
<evidence type="ECO:0000256" key="7">
    <source>
        <dbReference type="ARBA" id="ARBA00022989"/>
    </source>
</evidence>
<feature type="transmembrane region" description="Helical" evidence="10">
    <location>
        <begin position="100"/>
        <end position="119"/>
    </location>
</feature>
<feature type="compositionally biased region" description="Basic and acidic residues" evidence="11">
    <location>
        <begin position="11"/>
        <end position="24"/>
    </location>
</feature>
<keyword evidence="8 10" id="KW-0472">Membrane</keyword>
<keyword evidence="15" id="KW-1185">Reference proteome</keyword>
<dbReference type="KEGG" id="cga:Celgi_0573"/>
<keyword evidence="6 10" id="KW-0812">Transmembrane</keyword>
<dbReference type="AlphaFoldDB" id="F8A6N3"/>
<evidence type="ECO:0000313" key="15">
    <source>
        <dbReference type="Proteomes" id="UP000000485"/>
    </source>
</evidence>
<dbReference type="PANTHER" id="PTHR10050">
    <property type="entry name" value="DOLICHYL-PHOSPHATE-MANNOSE--PROTEIN MANNOSYLTRANSFERASE"/>
    <property type="match status" value="1"/>
</dbReference>
<dbReference type="Pfam" id="PF16192">
    <property type="entry name" value="PMT_4TMC"/>
    <property type="match status" value="1"/>
</dbReference>
<feature type="transmembrane region" description="Helical" evidence="10">
    <location>
        <begin position="249"/>
        <end position="267"/>
    </location>
</feature>
<keyword evidence="5 10" id="KW-0808">Transferase</keyword>
<evidence type="ECO:0000256" key="10">
    <source>
        <dbReference type="RuleBase" id="RU367007"/>
    </source>
</evidence>
<feature type="transmembrane region" description="Helical" evidence="10">
    <location>
        <begin position="478"/>
        <end position="495"/>
    </location>
</feature>
<comment type="function">
    <text evidence="10">Protein O-mannosyltransferase that catalyzes the transfer of a single mannose residue from a polyprenol phospho-mannosyl lipidic donor to the hydroxyl group of selected serine and threonine residues in acceptor proteins.</text>
</comment>
<keyword evidence="7 10" id="KW-1133">Transmembrane helix</keyword>
<feature type="transmembrane region" description="Helical" evidence="10">
    <location>
        <begin position="561"/>
        <end position="583"/>
    </location>
</feature>
<dbReference type="Pfam" id="PF02366">
    <property type="entry name" value="PMT"/>
    <property type="match status" value="1"/>
</dbReference>
<keyword evidence="10" id="KW-1003">Cell membrane</keyword>
<feature type="domain" description="ArnT-like N-terminal" evidence="12">
    <location>
        <begin position="194"/>
        <end position="268"/>
    </location>
</feature>
<dbReference type="EC" id="2.4.1.-" evidence="10"/>
<feature type="domain" description="Protein O-mannosyl-transferase C-terminal four TM" evidence="13">
    <location>
        <begin position="405"/>
        <end position="602"/>
    </location>
</feature>
<reference evidence="15" key="1">
    <citation type="submission" date="2011-04" db="EMBL/GenBank/DDBJ databases">
        <title>Complete sequence of Cellvibrio gilvus ATCC 13127.</title>
        <authorList>
            <person name="Lucas S."/>
            <person name="Han J."/>
            <person name="Lapidus A."/>
            <person name="Cheng J.-F."/>
            <person name="Goodwin L."/>
            <person name="Pitluck S."/>
            <person name="Peters L."/>
            <person name="Munk A."/>
            <person name="Detter J.C."/>
            <person name="Han C."/>
            <person name="Tapia R."/>
            <person name="Land M."/>
            <person name="Hauser L."/>
            <person name="Kyrpides N."/>
            <person name="Ivanova N."/>
            <person name="Ovchinnikova G."/>
            <person name="Pagani I."/>
            <person name="Mead D."/>
            <person name="Brumm P."/>
            <person name="Woyke T."/>
        </authorList>
    </citation>
    <scope>NUCLEOTIDE SEQUENCE [LARGE SCALE GENOMIC DNA]</scope>
    <source>
        <strain evidence="15">ATCC 13127 / NRRL B-14078</strain>
    </source>
</reference>
<dbReference type="GO" id="GO:0012505">
    <property type="term" value="C:endomembrane system"/>
    <property type="evidence" value="ECO:0007669"/>
    <property type="project" value="UniProtKB-SubCell"/>
</dbReference>
<feature type="transmembrane region" description="Helical" evidence="10">
    <location>
        <begin position="197"/>
        <end position="215"/>
    </location>
</feature>
<dbReference type="STRING" id="593907.Celgi_0573"/>
<evidence type="ECO:0000256" key="9">
    <source>
        <dbReference type="ARBA" id="ARBA00093617"/>
    </source>
</evidence>
<evidence type="ECO:0000256" key="2">
    <source>
        <dbReference type="ARBA" id="ARBA00004922"/>
    </source>
</evidence>
<evidence type="ECO:0000256" key="4">
    <source>
        <dbReference type="ARBA" id="ARBA00022676"/>
    </source>
</evidence>
<accession>F8A6N3</accession>
<dbReference type="GO" id="GO:0004169">
    <property type="term" value="F:dolichyl-phosphate-mannose-protein mannosyltransferase activity"/>
    <property type="evidence" value="ECO:0007669"/>
    <property type="project" value="UniProtKB-UniRule"/>
</dbReference>
<dbReference type="RefSeq" id="WP_013882616.1">
    <property type="nucleotide sequence ID" value="NC_015671.1"/>
</dbReference>
<dbReference type="InterPro" id="IPR003342">
    <property type="entry name" value="ArnT-like_N"/>
</dbReference>
<dbReference type="HOGENOM" id="CLU_021079_0_0_11"/>
<dbReference type="UniPathway" id="UPA00378"/>
<dbReference type="PANTHER" id="PTHR10050:SF46">
    <property type="entry name" value="PROTEIN O-MANNOSYL-TRANSFERASE 2"/>
    <property type="match status" value="1"/>
</dbReference>
<evidence type="ECO:0000313" key="14">
    <source>
        <dbReference type="EMBL" id="AEI11093.1"/>
    </source>
</evidence>
<sequence>MSGVPTTPEDAPDHVTPDPARAEAGRTGTGTEPAQPNPWSPVSAGTAPSAVTQEPGGDPHQGAASSEPPAPPSPPTRDELLERLLGRATLLLDATRRDRLTGWAWTLGVTVFAGILRFWHLGRPDTLVFDETYYVKDGWSLVQRGYEADWGENPNPAFEAGDDSALGTNASYVVHPQVGKWLIGLGMRLSGGMEHAWGWRLTVALLGTLSVLLMVRIARRLFASTAWGVVAGLLLAVDGMAIAMSRTSLLDPILMFFLLAAFGALLLDREQARRRLAERTAAVLADGKVPLGRGPDLGFRWWRLAAGVLLGLALGTKWSALYFLAVFGLLSVAWDATARRTVGARLWAWAALVKDGLLAAVVMVGSTLLVYVASWWSWFAHPQSWGRQWGAEHPDEGITFLPDSLRSFVEYHRQMWEFHTGLSSPHTYQADWFGWIVQWRPTSFFWDADLSALSGADARAACGADKCAQAVLAVGNPVLWWAAAASVLVAVFWLVRYFDWRAGAVVSGLVAGWLPWMAYADRTVFTFYAIAFTPWMVLTLVYVLVLIVGPPSMPEGSRRGAIIGVGVFLGALVAVSVFFYPIWSAWPVPYDFWHQHMWLKTWI</sequence>
<comment type="similarity">
    <text evidence="3 10">Belongs to the glycosyltransferase 39 family.</text>
</comment>
<feature type="transmembrane region" description="Helical" evidence="10">
    <location>
        <begin position="525"/>
        <end position="549"/>
    </location>
</feature>
<dbReference type="Proteomes" id="UP000000485">
    <property type="component" value="Chromosome"/>
</dbReference>
<comment type="subcellular location">
    <subcellularLocation>
        <location evidence="10">Cell membrane</location>
    </subcellularLocation>
    <subcellularLocation>
        <location evidence="1">Endomembrane system</location>
        <topology evidence="1">Multi-pass membrane protein</topology>
    </subcellularLocation>
</comment>
<dbReference type="eggNOG" id="COG1928">
    <property type="taxonomic scope" value="Bacteria"/>
</dbReference>
<evidence type="ECO:0000256" key="11">
    <source>
        <dbReference type="SAM" id="MobiDB-lite"/>
    </source>
</evidence>
<evidence type="ECO:0000259" key="13">
    <source>
        <dbReference type="Pfam" id="PF16192"/>
    </source>
</evidence>
<evidence type="ECO:0000256" key="8">
    <source>
        <dbReference type="ARBA" id="ARBA00023136"/>
    </source>
</evidence>
<comment type="pathway">
    <text evidence="2 10">Protein modification; protein glycosylation.</text>
</comment>
<protein>
    <recommendedName>
        <fullName evidence="9 10">Polyprenol-phosphate-mannose--protein mannosyltransferase</fullName>
        <ecNumber evidence="10">2.4.1.-</ecNumber>
    </recommendedName>
</protein>
<feature type="transmembrane region" description="Helical" evidence="10">
    <location>
        <begin position="357"/>
        <end position="378"/>
    </location>
</feature>
<dbReference type="InterPro" id="IPR032421">
    <property type="entry name" value="PMT_4TMC"/>
</dbReference>
<evidence type="ECO:0000259" key="12">
    <source>
        <dbReference type="Pfam" id="PF02366"/>
    </source>
</evidence>
<dbReference type="InterPro" id="IPR027005">
    <property type="entry name" value="PMT-like"/>
</dbReference>
<dbReference type="GO" id="GO:0005886">
    <property type="term" value="C:plasma membrane"/>
    <property type="evidence" value="ECO:0007669"/>
    <property type="project" value="UniProtKB-SubCell"/>
</dbReference>
<keyword evidence="4 10" id="KW-0328">Glycosyltransferase</keyword>
<dbReference type="EMBL" id="CP002665">
    <property type="protein sequence ID" value="AEI11093.1"/>
    <property type="molecule type" value="Genomic_DNA"/>
</dbReference>
<dbReference type="OrthoDB" id="9776737at2"/>
<name>F8A6N3_CELGA</name>
<evidence type="ECO:0000256" key="1">
    <source>
        <dbReference type="ARBA" id="ARBA00004127"/>
    </source>
</evidence>
<organism evidence="14 15">
    <name type="scientific">Cellulomonas gilvus (strain ATCC 13127 / NRRL B-14078)</name>
    <name type="common">Cellvibrio gilvus</name>
    <dbReference type="NCBI Taxonomy" id="593907"/>
    <lineage>
        <taxon>Bacteria</taxon>
        <taxon>Bacillati</taxon>
        <taxon>Actinomycetota</taxon>
        <taxon>Actinomycetes</taxon>
        <taxon>Micrococcales</taxon>
        <taxon>Cellulomonadaceae</taxon>
        <taxon>Cellulomonas</taxon>
    </lineage>
</organism>